<evidence type="ECO:0000313" key="6">
    <source>
        <dbReference type="EMBL" id="QHT98969.1"/>
    </source>
</evidence>
<dbReference type="AlphaFoldDB" id="A0A6C0J258"/>
<accession>A0A6C0J258</accession>
<dbReference type="GO" id="GO:0003899">
    <property type="term" value="F:DNA-directed RNA polymerase activity"/>
    <property type="evidence" value="ECO:0007669"/>
    <property type="project" value="InterPro"/>
</dbReference>
<reference evidence="6" key="1">
    <citation type="journal article" date="2020" name="Nature">
        <title>Giant virus diversity and host interactions through global metagenomics.</title>
        <authorList>
            <person name="Schulz F."/>
            <person name="Roux S."/>
            <person name="Paez-Espino D."/>
            <person name="Jungbluth S."/>
            <person name="Walsh D.A."/>
            <person name="Denef V.J."/>
            <person name="McMahon K.D."/>
            <person name="Konstantinidis K.T."/>
            <person name="Eloe-Fadrosh E.A."/>
            <person name="Kyrpides N.C."/>
            <person name="Woyke T."/>
        </authorList>
    </citation>
    <scope>NUCLEOTIDE SEQUENCE</scope>
    <source>
        <strain evidence="6">GVMAG-M-3300025695-21</strain>
    </source>
</reference>
<dbReference type="Gene3D" id="2.170.120.12">
    <property type="entry name" value="DNA-directed RNA polymerase, insert domain"/>
    <property type="match status" value="1"/>
</dbReference>
<dbReference type="InterPro" id="IPR011263">
    <property type="entry name" value="DNA-dir_RNA_pol_RpoA/D/Rpb3"/>
</dbReference>
<dbReference type="EMBL" id="MN740299">
    <property type="protein sequence ID" value="QHT98969.1"/>
    <property type="molecule type" value="Genomic_DNA"/>
</dbReference>
<dbReference type="PANTHER" id="PTHR11800">
    <property type="entry name" value="DNA-DIRECTED RNA POLYMERASE"/>
    <property type="match status" value="1"/>
</dbReference>
<dbReference type="Pfam" id="PF13656">
    <property type="entry name" value="RNA_pol_L_2"/>
    <property type="match status" value="1"/>
</dbReference>
<comment type="subcellular location">
    <subcellularLocation>
        <location evidence="1">Virion</location>
    </subcellularLocation>
</comment>
<dbReference type="InterPro" id="IPR036643">
    <property type="entry name" value="RNApol_insert_sf"/>
</dbReference>
<keyword evidence="2" id="KW-0240">DNA-directed RNA polymerase</keyword>
<organism evidence="6">
    <name type="scientific">viral metagenome</name>
    <dbReference type="NCBI Taxonomy" id="1070528"/>
    <lineage>
        <taxon>unclassified sequences</taxon>
        <taxon>metagenomes</taxon>
        <taxon>organismal metagenomes</taxon>
    </lineage>
</organism>
<dbReference type="SMART" id="SM00662">
    <property type="entry name" value="RPOLD"/>
    <property type="match status" value="1"/>
</dbReference>
<dbReference type="InterPro" id="IPR050518">
    <property type="entry name" value="Rpo3/RPB3_RNA_Pol_subunit"/>
</dbReference>
<dbReference type="GO" id="GO:0046983">
    <property type="term" value="F:protein dimerization activity"/>
    <property type="evidence" value="ECO:0007669"/>
    <property type="project" value="InterPro"/>
</dbReference>
<evidence type="ECO:0000256" key="2">
    <source>
        <dbReference type="ARBA" id="ARBA00022478"/>
    </source>
</evidence>
<dbReference type="PANTHER" id="PTHR11800:SF2">
    <property type="entry name" value="DNA-DIRECTED RNA POLYMERASE II SUBUNIT RPB3"/>
    <property type="match status" value="1"/>
</dbReference>
<feature type="domain" description="DNA-directed RNA polymerase RpoA/D/Rpb3-type" evidence="5">
    <location>
        <begin position="15"/>
        <end position="246"/>
    </location>
</feature>
<evidence type="ECO:0000259" key="5">
    <source>
        <dbReference type="SMART" id="SM00662"/>
    </source>
</evidence>
<evidence type="ECO:0000256" key="3">
    <source>
        <dbReference type="ARBA" id="ARBA00022844"/>
    </source>
</evidence>
<dbReference type="InterPro" id="IPR036603">
    <property type="entry name" value="RBP11-like"/>
</dbReference>
<proteinExistence type="predicted"/>
<dbReference type="GO" id="GO:0044423">
    <property type="term" value="C:virion component"/>
    <property type="evidence" value="ECO:0007669"/>
    <property type="project" value="UniProtKB-KW"/>
</dbReference>
<dbReference type="SUPFAM" id="SSF56553">
    <property type="entry name" value="Insert subdomain of RNA polymerase alpha subunit"/>
    <property type="match status" value="1"/>
</dbReference>
<dbReference type="Gene3D" id="3.30.1360.10">
    <property type="entry name" value="RNA polymerase, RBP11-like subunit"/>
    <property type="match status" value="2"/>
</dbReference>
<dbReference type="GO" id="GO:0006351">
    <property type="term" value="P:DNA-templated transcription"/>
    <property type="evidence" value="ECO:0007669"/>
    <property type="project" value="InterPro"/>
</dbReference>
<dbReference type="InterPro" id="IPR009025">
    <property type="entry name" value="RBP11-like_dimer"/>
</dbReference>
<protein>
    <recommendedName>
        <fullName evidence="5">DNA-directed RNA polymerase RpoA/D/Rpb3-type domain-containing protein</fullName>
    </recommendedName>
</protein>
<sequence>MFRNYSFDPKNPSNSHTFEIHDIDLSIINGIRRTILTDIPIPGIIGETVDNIDPTVDIIVNTCPLHNEIITHRIGLIPICLTEDEIESYEDGSIELELNVINEGNKIEAITTKNIKGKRKGVDITEKELKELFPPNPVSKDNILITRLRTGEQLHFKAQLVKKSGRFNSSFNPVSLCNFHYIQNPDEAVKKEGILDKERAYYKNQYGDPTAFLMDIEHININVAPKYLINKSLEIIIEKLNILRNNLIKDDIIKVKQFQEIENTYEFFIDDEDDTLGNIIQSVLHSTYIRDKKKFNEITCSYIGYICPHPLKSLLVIRITLEDITNKSTFINFLELNCKTIIDKLTSIKSSWNKFVIENKVI</sequence>
<evidence type="ECO:0000256" key="4">
    <source>
        <dbReference type="ARBA" id="ARBA00023163"/>
    </source>
</evidence>
<dbReference type="SUPFAM" id="SSF55257">
    <property type="entry name" value="RBP11-like subunits of RNA polymerase"/>
    <property type="match status" value="2"/>
</dbReference>
<name>A0A6C0J258_9ZZZZ</name>
<keyword evidence="3" id="KW-0946">Virion</keyword>
<keyword evidence="4" id="KW-0804">Transcription</keyword>
<dbReference type="GO" id="GO:0000428">
    <property type="term" value="C:DNA-directed RNA polymerase complex"/>
    <property type="evidence" value="ECO:0007669"/>
    <property type="project" value="UniProtKB-KW"/>
</dbReference>
<evidence type="ECO:0000256" key="1">
    <source>
        <dbReference type="ARBA" id="ARBA00004328"/>
    </source>
</evidence>